<dbReference type="InterPro" id="IPR048354">
    <property type="entry name" value="TOD1_MUCI70_glycTrfase_dom"/>
</dbReference>
<name>A0A2I7SDL8_9FLAO</name>
<dbReference type="RefSeq" id="WP_102994109.1">
    <property type="nucleotide sequence ID" value="NZ_CP025938.1"/>
</dbReference>
<proteinExistence type="predicted"/>
<sequence>MKGRIIVYTAIFGNYSGLIPQQNIEGVDLVCFTDQDISSRYWTIKKVKALVPNDNTRSNRYYKLLPHKCLSKTYDVSIYIDANIWILKDIRPLVEAQLKTAKMAFFDHNQNYADKRDCIYQEYQAILKKGKNTGEFKDDPEVMKFQIEKLKNEGYPENFGLISGCVLVRKHFDSEIIKLMEAWWDIVLNGSKRDQLSFNYVAWKLNFTNFNYISGDVRTGNPWFYLISHRKNYRFKMFKIKLKKHLKVGK</sequence>
<reference evidence="3" key="1">
    <citation type="submission" date="2018-01" db="EMBL/GenBank/DDBJ databases">
        <title>Complete genome of Tamlana sp. UJ94.</title>
        <authorList>
            <person name="Jung J."/>
            <person name="Chung D."/>
            <person name="Bae S.S."/>
            <person name="Baek K."/>
        </authorList>
    </citation>
    <scope>NUCLEOTIDE SEQUENCE [LARGE SCALE GENOMIC DNA]</scope>
    <source>
        <strain evidence="3">UJ94</strain>
    </source>
</reference>
<evidence type="ECO:0000313" key="3">
    <source>
        <dbReference type="Proteomes" id="UP000236592"/>
    </source>
</evidence>
<dbReference type="AlphaFoldDB" id="A0A2I7SDL8"/>
<dbReference type="EMBL" id="CP025938">
    <property type="protein sequence ID" value="AUS03985.1"/>
    <property type="molecule type" value="Genomic_DNA"/>
</dbReference>
<protein>
    <recommendedName>
        <fullName evidence="1">TOD1/MUCI70 glycosyltransferase-like domain-containing protein</fullName>
    </recommendedName>
</protein>
<gene>
    <name evidence="2" type="ORF">C1A40_00120</name>
</gene>
<dbReference type="Pfam" id="PF04765">
    <property type="entry name" value="TOD1_MUCI70"/>
    <property type="match status" value="1"/>
</dbReference>
<evidence type="ECO:0000259" key="1">
    <source>
        <dbReference type="Pfam" id="PF04765"/>
    </source>
</evidence>
<evidence type="ECO:0000313" key="2">
    <source>
        <dbReference type="EMBL" id="AUS03985.1"/>
    </source>
</evidence>
<organism evidence="2 3">
    <name type="scientific">Pseudotamlana carrageenivorans</name>
    <dbReference type="NCBI Taxonomy" id="2069432"/>
    <lineage>
        <taxon>Bacteria</taxon>
        <taxon>Pseudomonadati</taxon>
        <taxon>Bacteroidota</taxon>
        <taxon>Flavobacteriia</taxon>
        <taxon>Flavobacteriales</taxon>
        <taxon>Flavobacteriaceae</taxon>
        <taxon>Pseudotamlana</taxon>
    </lineage>
</organism>
<keyword evidence="3" id="KW-1185">Reference proteome</keyword>
<dbReference type="SUPFAM" id="SSF53448">
    <property type="entry name" value="Nucleotide-diphospho-sugar transferases"/>
    <property type="match status" value="1"/>
</dbReference>
<dbReference type="Proteomes" id="UP000236592">
    <property type="component" value="Chromosome"/>
</dbReference>
<accession>A0A2I7SDL8</accession>
<dbReference type="OrthoDB" id="396512at2"/>
<dbReference type="KEGG" id="taj:C1A40_00120"/>
<dbReference type="InterPro" id="IPR029044">
    <property type="entry name" value="Nucleotide-diphossugar_trans"/>
</dbReference>
<feature type="domain" description="TOD1/MUCI70 glycosyltransferase-like" evidence="1">
    <location>
        <begin position="40"/>
        <end position="206"/>
    </location>
</feature>
<dbReference type="Gene3D" id="3.90.550.10">
    <property type="entry name" value="Spore Coat Polysaccharide Biosynthesis Protein SpsA, Chain A"/>
    <property type="match status" value="1"/>
</dbReference>